<feature type="signal peptide" evidence="2">
    <location>
        <begin position="1"/>
        <end position="17"/>
    </location>
</feature>
<proteinExistence type="predicted"/>
<dbReference type="Proteomes" id="UP000325313">
    <property type="component" value="Unassembled WGS sequence"/>
</dbReference>
<sequence>MQSVIFVACLLASAAMGSPILDLGGLQSNPMAYNGGDSLPFNGGGYGNGGGFGNGGLSYSSDRANDAASHQLNSQYSSTPYGTSSSLSQQDARQASEEHTRLQTRQAGLLGLGQSNHGDDFGNGDGYGYGYGYGGLSYSSDRASDAASHQMDSQSSSTPFGTSSSLSQQDASQSAREHTDFNSAPNNGFYH</sequence>
<feature type="domain" description="Pterin-binding" evidence="3">
    <location>
        <begin position="17"/>
        <end position="30"/>
    </location>
</feature>
<dbReference type="InterPro" id="IPR000489">
    <property type="entry name" value="Pterin-binding_dom"/>
</dbReference>
<reference evidence="4 5" key="1">
    <citation type="submission" date="2019-05" db="EMBL/GenBank/DDBJ databases">
        <title>Emergence of the Ug99 lineage of the wheat stem rust pathogen through somatic hybridization.</title>
        <authorList>
            <person name="Li F."/>
            <person name="Upadhyaya N.M."/>
            <person name="Sperschneider J."/>
            <person name="Matny O."/>
            <person name="Nguyen-Phuc H."/>
            <person name="Mago R."/>
            <person name="Raley C."/>
            <person name="Miller M.E."/>
            <person name="Silverstein K.A.T."/>
            <person name="Henningsen E."/>
            <person name="Hirsch C.D."/>
            <person name="Visser B."/>
            <person name="Pretorius Z.A."/>
            <person name="Steffenson B.J."/>
            <person name="Schwessinger B."/>
            <person name="Dodds P.N."/>
            <person name="Figueroa M."/>
        </authorList>
    </citation>
    <scope>NUCLEOTIDE SEQUENCE [LARGE SCALE GENOMIC DNA]</scope>
    <source>
        <strain evidence="4 5">Ug99</strain>
    </source>
</reference>
<feature type="compositionally biased region" description="Polar residues" evidence="1">
    <location>
        <begin position="63"/>
        <end position="73"/>
    </location>
</feature>
<dbReference type="PROSITE" id="PS00793">
    <property type="entry name" value="DHPS_2"/>
    <property type="match status" value="1"/>
</dbReference>
<feature type="compositionally biased region" description="Polar residues" evidence="1">
    <location>
        <begin position="181"/>
        <end position="191"/>
    </location>
</feature>
<protein>
    <recommendedName>
        <fullName evidence="3">Pterin-binding domain-containing protein</fullName>
    </recommendedName>
</protein>
<evidence type="ECO:0000256" key="2">
    <source>
        <dbReference type="SAM" id="SignalP"/>
    </source>
</evidence>
<dbReference type="EMBL" id="VDEP01000383">
    <property type="protein sequence ID" value="KAA1091750.1"/>
    <property type="molecule type" value="Genomic_DNA"/>
</dbReference>
<evidence type="ECO:0000256" key="1">
    <source>
        <dbReference type="SAM" id="MobiDB-lite"/>
    </source>
</evidence>
<gene>
    <name evidence="4" type="ORF">PGTUg99_010367</name>
</gene>
<name>A0A5B0NUH8_PUCGR</name>
<dbReference type="GO" id="GO:0042558">
    <property type="term" value="P:pteridine-containing compound metabolic process"/>
    <property type="evidence" value="ECO:0007669"/>
    <property type="project" value="InterPro"/>
</dbReference>
<evidence type="ECO:0000313" key="4">
    <source>
        <dbReference type="EMBL" id="KAA1091750.1"/>
    </source>
</evidence>
<feature type="region of interest" description="Disordered" evidence="1">
    <location>
        <begin position="63"/>
        <end position="101"/>
    </location>
</feature>
<evidence type="ECO:0000259" key="3">
    <source>
        <dbReference type="PROSITE" id="PS00793"/>
    </source>
</evidence>
<evidence type="ECO:0000313" key="5">
    <source>
        <dbReference type="Proteomes" id="UP000325313"/>
    </source>
</evidence>
<feature type="chain" id="PRO_5023040079" description="Pterin-binding domain-containing protein" evidence="2">
    <location>
        <begin position="18"/>
        <end position="191"/>
    </location>
</feature>
<feature type="compositionally biased region" description="Low complexity" evidence="1">
    <location>
        <begin position="144"/>
        <end position="174"/>
    </location>
</feature>
<accession>A0A5B0NUH8</accession>
<feature type="compositionally biased region" description="Low complexity" evidence="1">
    <location>
        <begin position="74"/>
        <end position="89"/>
    </location>
</feature>
<organism evidence="4 5">
    <name type="scientific">Puccinia graminis f. sp. tritici</name>
    <dbReference type="NCBI Taxonomy" id="56615"/>
    <lineage>
        <taxon>Eukaryota</taxon>
        <taxon>Fungi</taxon>
        <taxon>Dikarya</taxon>
        <taxon>Basidiomycota</taxon>
        <taxon>Pucciniomycotina</taxon>
        <taxon>Pucciniomycetes</taxon>
        <taxon>Pucciniales</taxon>
        <taxon>Pucciniaceae</taxon>
        <taxon>Puccinia</taxon>
    </lineage>
</organism>
<feature type="region of interest" description="Disordered" evidence="1">
    <location>
        <begin position="144"/>
        <end position="191"/>
    </location>
</feature>
<dbReference type="AlphaFoldDB" id="A0A5B0NUH8"/>
<keyword evidence="2" id="KW-0732">Signal</keyword>
<comment type="caution">
    <text evidence="4">The sequence shown here is derived from an EMBL/GenBank/DDBJ whole genome shotgun (WGS) entry which is preliminary data.</text>
</comment>